<sequence>MPGDIPDPFDFGFPDDDENSSSDNPANIFGKMFEGMPLFGDMMKMFSHKGPIQWETAQQVASMTATNGEAEPNVDPLARIDYANLARIAGMQVFLITGLGDISDASAVNPIIMTPGTWAQRTLDDYRPLFTNLATALGNNNAEAQDSDQQEDPFAAMFAGITGMIAPMTMGMTVGSMVGHLAKKSLGQYDLPLPRPVGQEIAIISKNVDTFASQWDLPLEDVRMWTLIRELVIHQLYGLEHIRTAVTDLVQSYIAAFRPDSSAITDKLSTLESSDPSDMMASLQKILGDPELLLGAVRSNEQLNLQPRIDALLGLIIGWSDHMTDAVGSKVLGNPARIAEAARRQRVQSGEETVFVEKLLGLHINRQQVERGKSFVRGVIERVGHDGLQPLYVSAENLPTPAELDAPGLWLARLEISESE</sequence>
<feature type="compositionally biased region" description="Low complexity" evidence="1">
    <location>
        <begin position="1"/>
        <end position="12"/>
    </location>
</feature>
<evidence type="ECO:0000313" key="3">
    <source>
        <dbReference type="EMBL" id="CAB4608624.1"/>
    </source>
</evidence>
<dbReference type="Pfam" id="PF10103">
    <property type="entry name" value="Zincin_2"/>
    <property type="match status" value="1"/>
</dbReference>
<dbReference type="EMBL" id="CAEZSL010000187">
    <property type="protein sequence ID" value="CAB4552407.1"/>
    <property type="molecule type" value="Genomic_DNA"/>
</dbReference>
<reference evidence="3" key="1">
    <citation type="submission" date="2020-05" db="EMBL/GenBank/DDBJ databases">
        <authorList>
            <person name="Chiriac C."/>
            <person name="Salcher M."/>
            <person name="Ghai R."/>
            <person name="Kavagutti S V."/>
        </authorList>
    </citation>
    <scope>NUCLEOTIDE SEQUENCE</scope>
</reference>
<dbReference type="PANTHER" id="PTHR39420">
    <property type="match status" value="1"/>
</dbReference>
<evidence type="ECO:0000313" key="2">
    <source>
        <dbReference type="EMBL" id="CAB4552407.1"/>
    </source>
</evidence>
<dbReference type="InterPro" id="IPR018766">
    <property type="entry name" value="Zinicin_2"/>
</dbReference>
<dbReference type="EMBL" id="CAFBNZ010000168">
    <property type="protein sequence ID" value="CAB4974945.1"/>
    <property type="molecule type" value="Genomic_DNA"/>
</dbReference>
<dbReference type="NCBIfam" id="TIGR03624">
    <property type="entry name" value="putative hydrolase"/>
    <property type="match status" value="1"/>
</dbReference>
<dbReference type="InterPro" id="IPR042271">
    <property type="entry name" value="Zinicin_2_N"/>
</dbReference>
<organism evidence="3">
    <name type="scientific">freshwater metagenome</name>
    <dbReference type="NCBI Taxonomy" id="449393"/>
    <lineage>
        <taxon>unclassified sequences</taxon>
        <taxon>metagenomes</taxon>
        <taxon>ecological metagenomes</taxon>
    </lineage>
</organism>
<evidence type="ECO:0000256" key="1">
    <source>
        <dbReference type="SAM" id="MobiDB-lite"/>
    </source>
</evidence>
<evidence type="ECO:0000313" key="4">
    <source>
        <dbReference type="EMBL" id="CAB4622117.1"/>
    </source>
</evidence>
<dbReference type="EMBL" id="CAEZVL010000005">
    <property type="protein sequence ID" value="CAB4622117.1"/>
    <property type="molecule type" value="Genomic_DNA"/>
</dbReference>
<proteinExistence type="predicted"/>
<name>A0A6J6HBS9_9ZZZZ</name>
<evidence type="ECO:0000313" key="5">
    <source>
        <dbReference type="EMBL" id="CAB4974945.1"/>
    </source>
</evidence>
<dbReference type="EMBL" id="CAFBQJ010000214">
    <property type="protein sequence ID" value="CAB5053796.1"/>
    <property type="molecule type" value="Genomic_DNA"/>
</dbReference>
<dbReference type="AlphaFoldDB" id="A0A6J6HBS9"/>
<accession>A0A6J6HBS9</accession>
<protein>
    <submittedName>
        <fullName evidence="3">Unannotated protein</fullName>
    </submittedName>
</protein>
<feature type="region of interest" description="Disordered" evidence="1">
    <location>
        <begin position="1"/>
        <end position="26"/>
    </location>
</feature>
<dbReference type="EMBL" id="CAEZUK010000227">
    <property type="protein sequence ID" value="CAB4608624.1"/>
    <property type="molecule type" value="Genomic_DNA"/>
</dbReference>
<dbReference type="SUPFAM" id="SSF55486">
    <property type="entry name" value="Metalloproteases ('zincins'), catalytic domain"/>
    <property type="match status" value="1"/>
</dbReference>
<gene>
    <name evidence="2" type="ORF">UFOPK1421_01368</name>
    <name evidence="3" type="ORF">UFOPK1820_01204</name>
    <name evidence="4" type="ORF">UFOPK1960_00087</name>
    <name evidence="5" type="ORF">UFOPK3889_00852</name>
    <name evidence="6" type="ORF">UFOPK4275_01079</name>
</gene>
<evidence type="ECO:0000313" key="6">
    <source>
        <dbReference type="EMBL" id="CAB5053796.1"/>
    </source>
</evidence>
<dbReference type="PANTHER" id="PTHR39420:SF2">
    <property type="entry name" value="HYDROLASE"/>
    <property type="match status" value="1"/>
</dbReference>
<dbReference type="Gene3D" id="1.20.150.30">
    <property type="entry name" value="Zincin-like metallopeptidase, N-terminal domain"/>
    <property type="match status" value="1"/>
</dbReference>